<keyword evidence="3" id="KW-0560">Oxidoreductase</keyword>
<dbReference type="Proteomes" id="UP000037558">
    <property type="component" value="Unassembled WGS sequence"/>
</dbReference>
<dbReference type="SUPFAM" id="SSF56176">
    <property type="entry name" value="FAD-binding/transporter-associated domain-like"/>
    <property type="match status" value="1"/>
</dbReference>
<dbReference type="OrthoDB" id="9774454at2"/>
<protein>
    <submittedName>
        <fullName evidence="5">Xanthine dehydrogenase</fullName>
    </submittedName>
</protein>
<proteinExistence type="predicted"/>
<evidence type="ECO:0000259" key="4">
    <source>
        <dbReference type="PROSITE" id="PS51387"/>
    </source>
</evidence>
<dbReference type="RefSeq" id="WP_053400060.1">
    <property type="nucleotide sequence ID" value="NZ_LILC01000002.1"/>
</dbReference>
<dbReference type="InterPro" id="IPR036318">
    <property type="entry name" value="FAD-bd_PCMH-like_sf"/>
</dbReference>
<dbReference type="Pfam" id="PF00941">
    <property type="entry name" value="FAD_binding_5"/>
    <property type="match status" value="1"/>
</dbReference>
<sequence length="276" mass="31408">MIGTFDYYRPHSIQEAVNLFEKLDLEEQSPVYYSGGTEIITFHRLDLIRPGAVIDIKSIPECMEWKRDDSTLTIGSALSLTVIEKQKGFPLLSTVCSEVADHTARNKITAGGNICGETFYREVALPFLLSDAHLVIGGKGGVREVEIHELFKGHLQLNNGEFLLQLRVQRPFLEASYISIKRRRQWNTGYPVITVSSLYYQNRLRLAISGLYPYPFRAWELERELNRPGTSEQRIEAALKTINGLVLEDEEGSANYRLFVLKNILYDVIEHLGGEK</sequence>
<dbReference type="Gene3D" id="3.30.43.10">
    <property type="entry name" value="Uridine Diphospho-n-acetylenolpyruvylglucosamine Reductase, domain 2"/>
    <property type="match status" value="1"/>
</dbReference>
<dbReference type="InterPro" id="IPR016166">
    <property type="entry name" value="FAD-bd_PCMH"/>
</dbReference>
<dbReference type="PROSITE" id="PS51387">
    <property type="entry name" value="FAD_PCMH"/>
    <property type="match status" value="1"/>
</dbReference>
<name>A0A0M0LIK0_9BACI</name>
<keyword evidence="1" id="KW-0285">Flavoprotein</keyword>
<dbReference type="Gene3D" id="3.30.465.10">
    <property type="match status" value="1"/>
</dbReference>
<accession>A0A0M0LIK0</accession>
<dbReference type="GO" id="GO:0016491">
    <property type="term" value="F:oxidoreductase activity"/>
    <property type="evidence" value="ECO:0007669"/>
    <property type="project" value="UniProtKB-KW"/>
</dbReference>
<dbReference type="InterPro" id="IPR016169">
    <property type="entry name" value="FAD-bd_PCMH_sub2"/>
</dbReference>
<dbReference type="PATRIC" id="fig|284581.3.peg.1086"/>
<evidence type="ECO:0000313" key="6">
    <source>
        <dbReference type="Proteomes" id="UP000037558"/>
    </source>
</evidence>
<evidence type="ECO:0000256" key="1">
    <source>
        <dbReference type="ARBA" id="ARBA00022630"/>
    </source>
</evidence>
<dbReference type="EMBL" id="LILC01000002">
    <property type="protein sequence ID" value="KOO50884.1"/>
    <property type="molecule type" value="Genomic_DNA"/>
</dbReference>
<dbReference type="PANTHER" id="PTHR42659:SF2">
    <property type="entry name" value="XANTHINE DEHYDROGENASE SUBUNIT C-RELATED"/>
    <property type="match status" value="1"/>
</dbReference>
<dbReference type="InterPro" id="IPR051312">
    <property type="entry name" value="Diverse_Substr_Oxidored"/>
</dbReference>
<dbReference type="PANTHER" id="PTHR42659">
    <property type="entry name" value="XANTHINE DEHYDROGENASE SUBUNIT C-RELATED"/>
    <property type="match status" value="1"/>
</dbReference>
<dbReference type="InterPro" id="IPR036683">
    <property type="entry name" value="CO_DH_flav_C_dom_sf"/>
</dbReference>
<gene>
    <name evidence="5" type="ORF">AMD01_03910</name>
</gene>
<feature type="domain" description="FAD-binding PCMH-type" evidence="4">
    <location>
        <begin position="1"/>
        <end position="173"/>
    </location>
</feature>
<keyword evidence="2" id="KW-0274">FAD</keyword>
<dbReference type="GO" id="GO:0071949">
    <property type="term" value="F:FAD binding"/>
    <property type="evidence" value="ECO:0007669"/>
    <property type="project" value="InterPro"/>
</dbReference>
<evidence type="ECO:0000256" key="2">
    <source>
        <dbReference type="ARBA" id="ARBA00022827"/>
    </source>
</evidence>
<organism evidence="5 6">
    <name type="scientific">Priestia koreensis</name>
    <dbReference type="NCBI Taxonomy" id="284581"/>
    <lineage>
        <taxon>Bacteria</taxon>
        <taxon>Bacillati</taxon>
        <taxon>Bacillota</taxon>
        <taxon>Bacilli</taxon>
        <taxon>Bacillales</taxon>
        <taxon>Bacillaceae</taxon>
        <taxon>Priestia</taxon>
    </lineage>
</organism>
<reference evidence="6" key="1">
    <citation type="submission" date="2015-08" db="EMBL/GenBank/DDBJ databases">
        <title>Fjat-14210 dsm16467.</title>
        <authorList>
            <person name="Liu B."/>
            <person name="Wang J."/>
            <person name="Zhu Y."/>
            <person name="Liu G."/>
            <person name="Chen Q."/>
            <person name="Chen Z."/>
            <person name="Lan J."/>
            <person name="Che J."/>
            <person name="Ge C."/>
            <person name="Shi H."/>
            <person name="Pan Z."/>
            <person name="Liu X."/>
        </authorList>
    </citation>
    <scope>NUCLEOTIDE SEQUENCE [LARGE SCALE GENOMIC DNA]</scope>
    <source>
        <strain evidence="6">DSM 16467</strain>
    </source>
</reference>
<dbReference type="STRING" id="284581.AMD01_03910"/>
<evidence type="ECO:0000256" key="3">
    <source>
        <dbReference type="ARBA" id="ARBA00023002"/>
    </source>
</evidence>
<dbReference type="SUPFAM" id="SSF55447">
    <property type="entry name" value="CO dehydrogenase flavoprotein C-terminal domain-like"/>
    <property type="match status" value="1"/>
</dbReference>
<dbReference type="InterPro" id="IPR016167">
    <property type="entry name" value="FAD-bd_PCMH_sub1"/>
</dbReference>
<dbReference type="AlphaFoldDB" id="A0A0M0LIK0"/>
<dbReference type="InterPro" id="IPR002346">
    <property type="entry name" value="Mopterin_DH_FAD-bd"/>
</dbReference>
<comment type="caution">
    <text evidence="5">The sequence shown here is derived from an EMBL/GenBank/DDBJ whole genome shotgun (WGS) entry which is preliminary data.</text>
</comment>
<evidence type="ECO:0000313" key="5">
    <source>
        <dbReference type="EMBL" id="KOO50884.1"/>
    </source>
</evidence>
<keyword evidence="6" id="KW-1185">Reference proteome</keyword>